<dbReference type="Proteomes" id="UP000483142">
    <property type="component" value="Unassembled WGS sequence"/>
</dbReference>
<dbReference type="Pfam" id="PF00702">
    <property type="entry name" value="Hydrolase"/>
    <property type="match status" value="1"/>
</dbReference>
<dbReference type="InterPro" id="IPR036412">
    <property type="entry name" value="HAD-like_sf"/>
</dbReference>
<evidence type="ECO:0000313" key="3">
    <source>
        <dbReference type="Proteomes" id="UP000468344"/>
    </source>
</evidence>
<sequence length="654" mass="76195">MHSNTINQFCSQLIPYQYVSFDIFDTLIFRTVSDFRVVHQMVAVLYELRYGRAVPLFPKQRMAAEITARNLLGGGEVTLDMIYEQLYQYSKEEAFVLRTIEEQCEIDNCVPNQPMIAVWKWCRRQGKKIVITTDMYLSRNVIQSILVKIGVDYDFLFISGEENVTKRTGKLFSNVLKKLKIDSPQIVHIGDDSNNDIAMPKVYGIVSLERIMNEKKSMEYIIPKLYSNTVAGDHLRSILVEYASNFPSMTSEQRIGYTLLGPLLVDFCQWLHQMKEKKHLNKLFFVAREGYLIQKVYATLYPEETDSLVYVRLNKNLLRLPLLSNSNACEYFVKAKLGRLTYAWNVIFDHLYIEDYEAAKKQIRDKVGFTDFDTSITLQDLESGRYNYILTVLFDWQKLKIEEQASLLEDYLLSMGFFNGAVGLVNNSINGNGQALLTSYLSMKGRKADIWGLQFMKTYKCEKLLEGKCSAWLTDSNIEQYAKMKFHVTCLMFEHLLFEPNGTSLLFLKEDGQIKVKCETPRTEQLDFQPIASIQKFAIQFAHDYVRHIPLPLNMMGFYGYFNMLINPNFEDAKLLCHLHDDDVDGDKLISDPIIPFKRKYLLSRGIPFELTWLEGYFVLKKVPYYDFLLYKSHQRYLNFKVNVKRVVKTIICK</sequence>
<dbReference type="RefSeq" id="WP_117697370.1">
    <property type="nucleotide sequence ID" value="NZ_CAXTGH010000020.1"/>
</dbReference>
<protein>
    <submittedName>
        <fullName evidence="1">HAD-IA family hydrolase</fullName>
    </submittedName>
</protein>
<dbReference type="Gene3D" id="3.40.50.1000">
    <property type="entry name" value="HAD superfamily/HAD-like"/>
    <property type="match status" value="1"/>
</dbReference>
<dbReference type="SUPFAM" id="SSF56784">
    <property type="entry name" value="HAD-like"/>
    <property type="match status" value="1"/>
</dbReference>
<comment type="caution">
    <text evidence="1">The sequence shown here is derived from an EMBL/GenBank/DDBJ whole genome shotgun (WGS) entry which is preliminary data.</text>
</comment>
<dbReference type="InterPro" id="IPR006439">
    <property type="entry name" value="HAD-SF_hydro_IA"/>
</dbReference>
<name>A0A3E4KF67_PHOVU</name>
<proteinExistence type="predicted"/>
<gene>
    <name evidence="2" type="ORF">GAZ06_12455</name>
    <name evidence="1" type="ORF">GAZ09_12180</name>
</gene>
<dbReference type="AlphaFoldDB" id="A0A3E4KF67"/>
<evidence type="ECO:0000313" key="4">
    <source>
        <dbReference type="Proteomes" id="UP000483142"/>
    </source>
</evidence>
<dbReference type="GO" id="GO:0016787">
    <property type="term" value="F:hydrolase activity"/>
    <property type="evidence" value="ECO:0007669"/>
    <property type="project" value="UniProtKB-KW"/>
</dbReference>
<dbReference type="EMBL" id="WDBY01000023">
    <property type="protein sequence ID" value="KAB6476980.1"/>
    <property type="molecule type" value="Genomic_DNA"/>
</dbReference>
<organism evidence="1 4">
    <name type="scientific">Phocaeicola vulgatus</name>
    <name type="common">Bacteroides vulgatus</name>
    <dbReference type="NCBI Taxonomy" id="821"/>
    <lineage>
        <taxon>Bacteria</taxon>
        <taxon>Pseudomonadati</taxon>
        <taxon>Bacteroidota</taxon>
        <taxon>Bacteroidia</taxon>
        <taxon>Bacteroidales</taxon>
        <taxon>Bacteroidaceae</taxon>
        <taxon>Phocaeicola</taxon>
    </lineage>
</organism>
<dbReference type="InterPro" id="IPR023214">
    <property type="entry name" value="HAD_sf"/>
</dbReference>
<dbReference type="Proteomes" id="UP000468344">
    <property type="component" value="Unassembled WGS sequence"/>
</dbReference>
<dbReference type="Gene3D" id="1.10.150.400">
    <property type="match status" value="1"/>
</dbReference>
<keyword evidence="1" id="KW-0378">Hydrolase</keyword>
<evidence type="ECO:0000313" key="1">
    <source>
        <dbReference type="EMBL" id="KAB6452220.1"/>
    </source>
</evidence>
<evidence type="ECO:0000313" key="2">
    <source>
        <dbReference type="EMBL" id="KAB6476980.1"/>
    </source>
</evidence>
<dbReference type="EMBL" id="WDBZ01000023">
    <property type="protein sequence ID" value="KAB6452220.1"/>
    <property type="molecule type" value="Genomic_DNA"/>
</dbReference>
<dbReference type="NCBIfam" id="TIGR01549">
    <property type="entry name" value="HAD-SF-IA-v1"/>
    <property type="match status" value="1"/>
</dbReference>
<dbReference type="CDD" id="cd01427">
    <property type="entry name" value="HAD_like"/>
    <property type="match status" value="1"/>
</dbReference>
<reference evidence="3 4" key="1">
    <citation type="journal article" date="2019" name="Nat. Med.">
        <title>A library of human gut bacterial isolates paired with longitudinal multiomics data enables mechanistic microbiome research.</title>
        <authorList>
            <person name="Poyet M."/>
            <person name="Groussin M."/>
            <person name="Gibbons S.M."/>
            <person name="Avila-Pacheco J."/>
            <person name="Jiang X."/>
            <person name="Kearney S.M."/>
            <person name="Perrotta A.R."/>
            <person name="Berdy B."/>
            <person name="Zhao S."/>
            <person name="Lieberman T.D."/>
            <person name="Swanson P.K."/>
            <person name="Smith M."/>
            <person name="Roesemann S."/>
            <person name="Alexander J.E."/>
            <person name="Rich S.A."/>
            <person name="Livny J."/>
            <person name="Vlamakis H."/>
            <person name="Clish C."/>
            <person name="Bullock K."/>
            <person name="Deik A."/>
            <person name="Scott J."/>
            <person name="Pierce K.A."/>
            <person name="Xavier R.J."/>
            <person name="Alm E.J."/>
        </authorList>
    </citation>
    <scope>NUCLEOTIDE SEQUENCE [LARGE SCALE GENOMIC DNA]</scope>
    <source>
        <strain evidence="2 3">BIOML-A140</strain>
        <strain evidence="1 4">BIOML-A141</strain>
    </source>
</reference>
<accession>A0A3E4KF67</accession>